<protein>
    <recommendedName>
        <fullName evidence="3">DUF2076 domain-containing protein</fullName>
    </recommendedName>
</protein>
<evidence type="ECO:0000313" key="1">
    <source>
        <dbReference type="EMBL" id="SNB56720.1"/>
    </source>
</evidence>
<keyword evidence="2" id="KW-1185">Reference proteome</keyword>
<reference evidence="1 2" key="1">
    <citation type="submission" date="2017-06" db="EMBL/GenBank/DDBJ databases">
        <authorList>
            <person name="Kim H.J."/>
            <person name="Triplett B.A."/>
        </authorList>
    </citation>
    <scope>NUCLEOTIDE SEQUENCE [LARGE SCALE GENOMIC DNA]</scope>
    <source>
        <strain evidence="1 2">B29T1</strain>
    </source>
</reference>
<dbReference type="InterPro" id="IPR018648">
    <property type="entry name" value="DUF2076"/>
</dbReference>
<name>A0A212QBN5_9PROT</name>
<proteinExistence type="predicted"/>
<evidence type="ECO:0008006" key="3">
    <source>
        <dbReference type="Google" id="ProtNLM"/>
    </source>
</evidence>
<sequence>MVQEHALATAQARIAQLEGELTQRPAGGGFLSGLFGGGQVPRAQPVAQGPLSGVRPGGGGFLGGALQTAMGIAGGMLVGNMLMNAFSADPATAVEGMVNDATADFLPEAGPALTDGDEEI</sequence>
<evidence type="ECO:0000313" key="2">
    <source>
        <dbReference type="Proteomes" id="UP000197065"/>
    </source>
</evidence>
<dbReference type="Proteomes" id="UP000197065">
    <property type="component" value="Unassembled WGS sequence"/>
</dbReference>
<dbReference type="EMBL" id="FYEH01000001">
    <property type="protein sequence ID" value="SNB56720.1"/>
    <property type="molecule type" value="Genomic_DNA"/>
</dbReference>
<organism evidence="1 2">
    <name type="scientific">Arboricoccus pini</name>
    <dbReference type="NCBI Taxonomy" id="1963835"/>
    <lineage>
        <taxon>Bacteria</taxon>
        <taxon>Pseudomonadati</taxon>
        <taxon>Pseudomonadota</taxon>
        <taxon>Alphaproteobacteria</taxon>
        <taxon>Geminicoccales</taxon>
        <taxon>Geminicoccaceae</taxon>
        <taxon>Arboricoccus</taxon>
    </lineage>
</organism>
<accession>A0A212QBN5</accession>
<dbReference type="Pfam" id="PF09849">
    <property type="entry name" value="DUF2076"/>
    <property type="match status" value="1"/>
</dbReference>
<gene>
    <name evidence="1" type="ORF">SAMN07250955_101547</name>
</gene>
<dbReference type="AlphaFoldDB" id="A0A212QBN5"/>